<protein>
    <submittedName>
        <fullName evidence="1 2">Uncharacterized protein</fullName>
    </submittedName>
</protein>
<reference evidence="2" key="3">
    <citation type="submission" date="2015-06" db="UniProtKB">
        <authorList>
            <consortium name="EnsemblMetazoa"/>
        </authorList>
    </citation>
    <scope>IDENTIFICATION</scope>
</reference>
<name>R7TTN3_CAPTE</name>
<accession>R7TTN3</accession>
<dbReference type="AlphaFoldDB" id="R7TTN3"/>
<reference evidence="1 3" key="2">
    <citation type="journal article" date="2013" name="Nature">
        <title>Insights into bilaterian evolution from three spiralian genomes.</title>
        <authorList>
            <person name="Simakov O."/>
            <person name="Marletaz F."/>
            <person name="Cho S.J."/>
            <person name="Edsinger-Gonzales E."/>
            <person name="Havlak P."/>
            <person name="Hellsten U."/>
            <person name="Kuo D.H."/>
            <person name="Larsson T."/>
            <person name="Lv J."/>
            <person name="Arendt D."/>
            <person name="Savage R."/>
            <person name="Osoegawa K."/>
            <person name="de Jong P."/>
            <person name="Grimwood J."/>
            <person name="Chapman J.A."/>
            <person name="Shapiro H."/>
            <person name="Aerts A."/>
            <person name="Otillar R.P."/>
            <person name="Terry A.Y."/>
            <person name="Boore J.L."/>
            <person name="Grigoriev I.V."/>
            <person name="Lindberg D.R."/>
            <person name="Seaver E.C."/>
            <person name="Weisblat D.A."/>
            <person name="Putnam N.H."/>
            <person name="Rokhsar D.S."/>
        </authorList>
    </citation>
    <scope>NUCLEOTIDE SEQUENCE</scope>
    <source>
        <strain evidence="1 3">I ESC-2004</strain>
    </source>
</reference>
<reference evidence="3" key="1">
    <citation type="submission" date="2012-12" db="EMBL/GenBank/DDBJ databases">
        <authorList>
            <person name="Hellsten U."/>
            <person name="Grimwood J."/>
            <person name="Chapman J.A."/>
            <person name="Shapiro H."/>
            <person name="Aerts A."/>
            <person name="Otillar R.P."/>
            <person name="Terry A.Y."/>
            <person name="Boore J.L."/>
            <person name="Simakov O."/>
            <person name="Marletaz F."/>
            <person name="Cho S.-J."/>
            <person name="Edsinger-Gonzales E."/>
            <person name="Havlak P."/>
            <person name="Kuo D.-H."/>
            <person name="Larsson T."/>
            <person name="Lv J."/>
            <person name="Arendt D."/>
            <person name="Savage R."/>
            <person name="Osoegawa K."/>
            <person name="de Jong P."/>
            <person name="Lindberg D.R."/>
            <person name="Seaver E.C."/>
            <person name="Weisblat D.A."/>
            <person name="Putnam N.H."/>
            <person name="Grigoriev I.V."/>
            <person name="Rokhsar D.S."/>
        </authorList>
    </citation>
    <scope>NUCLEOTIDE SEQUENCE</scope>
    <source>
        <strain evidence="3">I ESC-2004</strain>
    </source>
</reference>
<evidence type="ECO:0000313" key="1">
    <source>
        <dbReference type="EMBL" id="ELT97273.1"/>
    </source>
</evidence>
<dbReference type="EMBL" id="KB308612">
    <property type="protein sequence ID" value="ELT97273.1"/>
    <property type="molecule type" value="Genomic_DNA"/>
</dbReference>
<organism evidence="1">
    <name type="scientific">Capitella teleta</name>
    <name type="common">Polychaete worm</name>
    <dbReference type="NCBI Taxonomy" id="283909"/>
    <lineage>
        <taxon>Eukaryota</taxon>
        <taxon>Metazoa</taxon>
        <taxon>Spiralia</taxon>
        <taxon>Lophotrochozoa</taxon>
        <taxon>Annelida</taxon>
        <taxon>Polychaeta</taxon>
        <taxon>Sedentaria</taxon>
        <taxon>Scolecida</taxon>
        <taxon>Capitellidae</taxon>
        <taxon>Capitella</taxon>
    </lineage>
</organism>
<gene>
    <name evidence="1" type="ORF">CAPTEDRAFT_199332</name>
</gene>
<sequence>MMHVRQSQQSLMDRYQEPLSKLVHMHSRCIFQPDGKDQSIQVAVGVPILPPPIDPASIPDVLLIEDFVDPLTPRMPMELDNRQEGVDQKTPYPNKYSIFDHMKEVAEEEHIIPVLERLHWPSLAQRIEYRIAVLVLSVSVPHRRLVLQHAINVSGYPTALLSIGEAPGDFVRKMISRYPNIRVYLTHYSPGFSVQAEFGFVENGEMSTIHGNLERKRTTPHYGQKR</sequence>
<keyword evidence="3" id="KW-1185">Reference proteome</keyword>
<evidence type="ECO:0000313" key="3">
    <source>
        <dbReference type="Proteomes" id="UP000014760"/>
    </source>
</evidence>
<dbReference type="Proteomes" id="UP000014760">
    <property type="component" value="Unassembled WGS sequence"/>
</dbReference>
<proteinExistence type="predicted"/>
<dbReference type="EMBL" id="AMQN01010979">
    <property type="status" value="NOT_ANNOTATED_CDS"/>
    <property type="molecule type" value="Genomic_DNA"/>
</dbReference>
<dbReference type="HOGENOM" id="CLU_1225818_0_0_1"/>
<evidence type="ECO:0000313" key="2">
    <source>
        <dbReference type="EnsemblMetazoa" id="CapteP199332"/>
    </source>
</evidence>
<dbReference type="EnsemblMetazoa" id="CapteT199332">
    <property type="protein sequence ID" value="CapteP199332"/>
    <property type="gene ID" value="CapteG199332"/>
</dbReference>